<accession>A0A497EZU0</accession>
<protein>
    <submittedName>
        <fullName evidence="1">Uncharacterized protein</fullName>
    </submittedName>
</protein>
<organism evidence="1 2">
    <name type="scientific">Thermoproteota archaeon</name>
    <dbReference type="NCBI Taxonomy" id="2056631"/>
    <lineage>
        <taxon>Archaea</taxon>
        <taxon>Thermoproteota</taxon>
    </lineage>
</organism>
<evidence type="ECO:0000313" key="2">
    <source>
        <dbReference type="Proteomes" id="UP000269499"/>
    </source>
</evidence>
<dbReference type="AlphaFoldDB" id="A0A497EZU0"/>
<gene>
    <name evidence="1" type="ORF">DRJ26_04570</name>
</gene>
<name>A0A497EZU0_9CREN</name>
<sequence>MMVSGVSPATSVVQNKISASDTETVTTLTETYTSHIIYNDGPYPVYVNFDATATTNNFKIPAGSSLSINLEFKSLHLICASGENATVYWLATK</sequence>
<reference evidence="1 2" key="1">
    <citation type="submission" date="2018-06" db="EMBL/GenBank/DDBJ databases">
        <title>Extensive metabolic versatility and redundancy in microbially diverse, dynamic hydrothermal sediments.</title>
        <authorList>
            <person name="Dombrowski N."/>
            <person name="Teske A."/>
            <person name="Baker B.J."/>
        </authorList>
    </citation>
    <scope>NUCLEOTIDE SEQUENCE [LARGE SCALE GENOMIC DNA]</scope>
    <source>
        <strain evidence="1">B20_G2</strain>
    </source>
</reference>
<evidence type="ECO:0000313" key="1">
    <source>
        <dbReference type="EMBL" id="RLE52579.1"/>
    </source>
</evidence>
<comment type="caution">
    <text evidence="1">The sequence shown here is derived from an EMBL/GenBank/DDBJ whole genome shotgun (WGS) entry which is preliminary data.</text>
</comment>
<dbReference type="EMBL" id="QMRA01000110">
    <property type="protein sequence ID" value="RLE52579.1"/>
    <property type="molecule type" value="Genomic_DNA"/>
</dbReference>
<proteinExistence type="predicted"/>
<dbReference type="Proteomes" id="UP000269499">
    <property type="component" value="Unassembled WGS sequence"/>
</dbReference>